<dbReference type="EMBL" id="JBIWXY010000001">
    <property type="protein sequence ID" value="MFJ5445137.1"/>
    <property type="molecule type" value="Genomic_DNA"/>
</dbReference>
<dbReference type="InterPro" id="IPR012373">
    <property type="entry name" value="Ferrdict_sens_TM"/>
</dbReference>
<evidence type="ECO:0000313" key="5">
    <source>
        <dbReference type="Proteomes" id="UP001617669"/>
    </source>
</evidence>
<proteinExistence type="predicted"/>
<dbReference type="Gene3D" id="2.60.120.1440">
    <property type="match status" value="1"/>
</dbReference>
<evidence type="ECO:0000259" key="2">
    <source>
        <dbReference type="Pfam" id="PF04773"/>
    </source>
</evidence>
<keyword evidence="1" id="KW-1133">Transmembrane helix</keyword>
<dbReference type="InterPro" id="IPR006860">
    <property type="entry name" value="FecR"/>
</dbReference>
<feature type="domain" description="FecR protein" evidence="2">
    <location>
        <begin position="124"/>
        <end position="214"/>
    </location>
</feature>
<dbReference type="PIRSF" id="PIRSF018266">
    <property type="entry name" value="FecR"/>
    <property type="match status" value="1"/>
</dbReference>
<protein>
    <submittedName>
        <fullName evidence="4">FecR family protein</fullName>
    </submittedName>
</protein>
<comment type="caution">
    <text evidence="4">The sequence shown here is derived from an EMBL/GenBank/DDBJ whole genome shotgun (WGS) entry which is preliminary data.</text>
</comment>
<keyword evidence="1" id="KW-0812">Transmembrane</keyword>
<organism evidence="4 5">
    <name type="scientific">Methylobacillus methanolivorans</name>
    <dbReference type="NCBI Taxonomy" id="1848927"/>
    <lineage>
        <taxon>Bacteria</taxon>
        <taxon>Pseudomonadati</taxon>
        <taxon>Pseudomonadota</taxon>
        <taxon>Betaproteobacteria</taxon>
        <taxon>Nitrosomonadales</taxon>
        <taxon>Methylophilaceae</taxon>
        <taxon>Methylobacillus</taxon>
    </lineage>
</organism>
<dbReference type="Proteomes" id="UP001617669">
    <property type="component" value="Unassembled WGS sequence"/>
</dbReference>
<accession>A0ABW8GJ70</accession>
<reference evidence="4 5" key="1">
    <citation type="submission" date="2024-11" db="EMBL/GenBank/DDBJ databases">
        <authorList>
            <person name="Kaparullina E.N."/>
            <person name="Delegan Y.A."/>
            <person name="Doronina N.V."/>
        </authorList>
    </citation>
    <scope>NUCLEOTIDE SEQUENCE [LARGE SCALE GENOMIC DNA]</scope>
    <source>
        <strain evidence="4 5">7sh_L</strain>
    </source>
</reference>
<feature type="domain" description="FecR N-terminal" evidence="3">
    <location>
        <begin position="12"/>
        <end position="54"/>
    </location>
</feature>
<evidence type="ECO:0000256" key="1">
    <source>
        <dbReference type="SAM" id="Phobius"/>
    </source>
</evidence>
<dbReference type="PANTHER" id="PTHR30273:SF2">
    <property type="entry name" value="PROTEIN FECR"/>
    <property type="match status" value="1"/>
</dbReference>
<evidence type="ECO:0000313" key="4">
    <source>
        <dbReference type="EMBL" id="MFJ5445137.1"/>
    </source>
</evidence>
<keyword evidence="5" id="KW-1185">Reference proteome</keyword>
<sequence length="348" mass="39715">MSHISLQRSARQAAIKWFVIMQDADIEHPERSRFEEWLFSHPAHQRAYQEVCTLWEDLDSPDRLLHLESAMQQKIFIEKTDRSKKIRTVITRTLSVMFFAVAGISAYYGYEAWESQPTMHMVANTAIGQIRSQVLEDGTKLMVNANSDIEITYTRKERRVILKQGEASFDVAKNPDRPFVVDSGLARITVLGTRFAVNKFSSKVRISVDHGVVRVEPQQYLTTELTGVNRYAEHVLTLRDNEVAEFNLNGQSKRLQRPAADAFSFEFGTITFDQAGLEEIAETLSRYRQLPVTAQFDTANDVSITAVIQAKYTERFITELPIIAPVKVNTDRNATLLIPKKMQTSRKP</sequence>
<gene>
    <name evidence="4" type="ORF">ACIKP9_02735</name>
</gene>
<dbReference type="PANTHER" id="PTHR30273">
    <property type="entry name" value="PERIPLASMIC SIGNAL SENSOR AND SIGMA FACTOR ACTIVATOR FECR-RELATED"/>
    <property type="match status" value="1"/>
</dbReference>
<feature type="transmembrane region" description="Helical" evidence="1">
    <location>
        <begin position="89"/>
        <end position="110"/>
    </location>
</feature>
<dbReference type="Pfam" id="PF16220">
    <property type="entry name" value="DUF4880"/>
    <property type="match status" value="1"/>
</dbReference>
<evidence type="ECO:0000259" key="3">
    <source>
        <dbReference type="Pfam" id="PF16220"/>
    </source>
</evidence>
<dbReference type="RefSeq" id="WP_400878983.1">
    <property type="nucleotide sequence ID" value="NZ_JBIWXY010000001.1"/>
</dbReference>
<dbReference type="Pfam" id="PF04773">
    <property type="entry name" value="FecR"/>
    <property type="match status" value="1"/>
</dbReference>
<name>A0ABW8GJ70_9PROT</name>
<dbReference type="InterPro" id="IPR032623">
    <property type="entry name" value="FecR_N"/>
</dbReference>
<keyword evidence="1" id="KW-0472">Membrane</keyword>